<dbReference type="InterPro" id="IPR011453">
    <property type="entry name" value="DUF1559"/>
</dbReference>
<dbReference type="InterPro" id="IPR027558">
    <property type="entry name" value="Pre_pil_HX9DG_C"/>
</dbReference>
<dbReference type="Proteomes" id="UP000006860">
    <property type="component" value="Chromosome"/>
</dbReference>
<dbReference type="KEGG" id="pbs:Plabr_1962"/>
<dbReference type="STRING" id="756272.Plabr_1962"/>
<dbReference type="Gene3D" id="3.30.700.10">
    <property type="entry name" value="Glycoprotein, Type 4 Pilin"/>
    <property type="match status" value="1"/>
</dbReference>
<keyword evidence="3" id="KW-1185">Reference proteome</keyword>
<dbReference type="OrthoDB" id="254023at2"/>
<gene>
    <name evidence="2" type="ordered locus">Plabr_1962</name>
</gene>
<evidence type="ECO:0000313" key="3">
    <source>
        <dbReference type="Proteomes" id="UP000006860"/>
    </source>
</evidence>
<accession>F0SHT6</accession>
<dbReference type="PANTHER" id="PTHR30093">
    <property type="entry name" value="GENERAL SECRETION PATHWAY PROTEIN G"/>
    <property type="match status" value="1"/>
</dbReference>
<evidence type="ECO:0000259" key="1">
    <source>
        <dbReference type="Pfam" id="PF07596"/>
    </source>
</evidence>
<dbReference type="HOGENOM" id="CLU_635934_0_0_0"/>
<organism evidence="2 3">
    <name type="scientific">Rubinisphaera brasiliensis (strain ATCC 49424 / DSM 5305 / JCM 21570 / IAM 15109 / NBRC 103401 / IFAM 1448)</name>
    <name type="common">Planctomyces brasiliensis</name>
    <dbReference type="NCBI Taxonomy" id="756272"/>
    <lineage>
        <taxon>Bacteria</taxon>
        <taxon>Pseudomonadati</taxon>
        <taxon>Planctomycetota</taxon>
        <taxon>Planctomycetia</taxon>
        <taxon>Planctomycetales</taxon>
        <taxon>Planctomycetaceae</taxon>
        <taxon>Rubinisphaera</taxon>
    </lineage>
</organism>
<feature type="domain" description="DUF1559" evidence="1">
    <location>
        <begin position="35"/>
        <end position="83"/>
    </location>
</feature>
<sequence length="442" mass="46727">MKTRSMKRAGFTLIELLVVIAIIAILAALLLPAVQKAREAARNTSCKNNLRQYGISMFIFADADPSQRLCTGQFDYLRDGCPDTWGFVADMVNQGAGSGTELRCPSSPFNVSEKFNELLGGDTVGSSGKIDPGSREEFRLSDGACSGFSSTTASAEHPFTSPNTAARAEYVVQQFLEQGIATNYAAGWFLSRTGATTNTTGQVVSAFSCKALSGSLGPMTISRLNTADPPSSAIPLLGDSGPGDTDEAVLAFELPGWAAAGERTCEAANDGPAAVDTSGPDIELLDTPGSAVQWQTWDDDDGASAPQYSVLTNDRLPSPNDFGSTINMVLISATTTPGDWATAYSNQANTSATGATDSDLYLQDTRDWYAIHSGSMNLLMADGSVKSFKDQDGDNFFNPGFGMVGGTEERDGYTGNSIELPHFECYNGGSLFSGTITKAKFE</sequence>
<dbReference type="eggNOG" id="COG2165">
    <property type="taxonomic scope" value="Bacteria"/>
</dbReference>
<dbReference type="EMBL" id="CP002546">
    <property type="protein sequence ID" value="ADY59566.1"/>
    <property type="molecule type" value="Genomic_DNA"/>
</dbReference>
<dbReference type="Pfam" id="PF07963">
    <property type="entry name" value="N_methyl"/>
    <property type="match status" value="1"/>
</dbReference>
<dbReference type="NCBIfam" id="TIGR04294">
    <property type="entry name" value="pre_pil_HX9DG"/>
    <property type="match status" value="1"/>
</dbReference>
<protein>
    <recommendedName>
        <fullName evidence="1">DUF1559 domain-containing protein</fullName>
    </recommendedName>
</protein>
<dbReference type="Pfam" id="PF07596">
    <property type="entry name" value="SBP_bac_10"/>
    <property type="match status" value="1"/>
</dbReference>
<dbReference type="PANTHER" id="PTHR30093:SF2">
    <property type="entry name" value="TYPE II SECRETION SYSTEM PROTEIN H"/>
    <property type="match status" value="1"/>
</dbReference>
<dbReference type="InterPro" id="IPR012902">
    <property type="entry name" value="N_methyl_site"/>
</dbReference>
<dbReference type="NCBIfam" id="TIGR02532">
    <property type="entry name" value="IV_pilin_GFxxxE"/>
    <property type="match status" value="1"/>
</dbReference>
<reference evidence="3" key="1">
    <citation type="submission" date="2011-02" db="EMBL/GenBank/DDBJ databases">
        <title>The complete genome of Planctomyces brasiliensis DSM 5305.</title>
        <authorList>
            <person name="Lucas S."/>
            <person name="Copeland A."/>
            <person name="Lapidus A."/>
            <person name="Bruce D."/>
            <person name="Goodwin L."/>
            <person name="Pitluck S."/>
            <person name="Kyrpides N."/>
            <person name="Mavromatis K."/>
            <person name="Pagani I."/>
            <person name="Ivanova N."/>
            <person name="Ovchinnikova G."/>
            <person name="Lu M."/>
            <person name="Detter J.C."/>
            <person name="Han C."/>
            <person name="Land M."/>
            <person name="Hauser L."/>
            <person name="Markowitz V."/>
            <person name="Cheng J.-F."/>
            <person name="Hugenholtz P."/>
            <person name="Woyke T."/>
            <person name="Wu D."/>
            <person name="Tindall B."/>
            <person name="Pomrenke H.G."/>
            <person name="Brambilla E."/>
            <person name="Klenk H.-P."/>
            <person name="Eisen J.A."/>
        </authorList>
    </citation>
    <scope>NUCLEOTIDE SEQUENCE [LARGE SCALE GENOMIC DNA]</scope>
    <source>
        <strain evidence="3">ATCC 49424 / DSM 5305 / JCM 21570 / NBRC 103401 / IFAM 1448</strain>
    </source>
</reference>
<dbReference type="InterPro" id="IPR045584">
    <property type="entry name" value="Pilin-like"/>
</dbReference>
<dbReference type="SUPFAM" id="SSF54523">
    <property type="entry name" value="Pili subunits"/>
    <property type="match status" value="1"/>
</dbReference>
<proteinExistence type="predicted"/>
<dbReference type="AlphaFoldDB" id="F0SHT6"/>
<evidence type="ECO:0000313" key="2">
    <source>
        <dbReference type="EMBL" id="ADY59566.1"/>
    </source>
</evidence>
<dbReference type="RefSeq" id="WP_013628291.1">
    <property type="nucleotide sequence ID" value="NC_015174.1"/>
</dbReference>
<name>F0SHT6_RUBBR</name>
<dbReference type="PROSITE" id="PS00409">
    <property type="entry name" value="PROKAR_NTER_METHYL"/>
    <property type="match status" value="1"/>
</dbReference>